<evidence type="ECO:0000256" key="5">
    <source>
        <dbReference type="ARBA" id="ARBA00023239"/>
    </source>
</evidence>
<dbReference type="InterPro" id="IPR052357">
    <property type="entry name" value="Orn_Lys_Arg_decarboxylase-I"/>
</dbReference>
<dbReference type="PANTHER" id="PTHR43277">
    <property type="entry name" value="ARGININE DECARBOXYLASE"/>
    <property type="match status" value="1"/>
</dbReference>
<evidence type="ECO:0000256" key="4">
    <source>
        <dbReference type="ARBA" id="ARBA00022898"/>
    </source>
</evidence>
<dbReference type="InterPro" id="IPR015424">
    <property type="entry name" value="PyrdxlP-dep_Trfase"/>
</dbReference>
<dbReference type="CDD" id="cd00615">
    <property type="entry name" value="Orn_deC_like"/>
    <property type="match status" value="1"/>
</dbReference>
<evidence type="ECO:0000259" key="7">
    <source>
        <dbReference type="Pfam" id="PF03711"/>
    </source>
</evidence>
<dbReference type="SUPFAM" id="SSF55904">
    <property type="entry name" value="Ornithine decarboxylase C-terminal domain"/>
    <property type="match status" value="1"/>
</dbReference>
<dbReference type="STRING" id="246786.GS18_0214640"/>
<dbReference type="InterPro" id="IPR036633">
    <property type="entry name" value="Prn/Lys/Arg_de-COase_C_sf"/>
</dbReference>
<evidence type="ECO:0000256" key="1">
    <source>
        <dbReference type="ARBA" id="ARBA00001933"/>
    </source>
</evidence>
<dbReference type="Pfam" id="PF01276">
    <property type="entry name" value="OKR_DC_1"/>
    <property type="match status" value="1"/>
</dbReference>
<proteinExistence type="inferred from homology"/>
<dbReference type="AlphaFoldDB" id="A0A084GQQ4"/>
<evidence type="ECO:0000256" key="3">
    <source>
        <dbReference type="ARBA" id="ARBA00022793"/>
    </source>
</evidence>
<accession>A0A084GQQ4</accession>
<dbReference type="Pfam" id="PF03711">
    <property type="entry name" value="OKR_DC_1_C"/>
    <property type="match status" value="1"/>
</dbReference>
<keyword evidence="3" id="KW-0210">Decarboxylase</keyword>
<name>A0A084GQQ4_METID</name>
<dbReference type="PANTHER" id="PTHR43277:SF3">
    <property type="entry name" value="DECARBOXYLASE, PUTATIVE-RELATED"/>
    <property type="match status" value="1"/>
</dbReference>
<comment type="caution">
    <text evidence="8">The sequence shown here is derived from an EMBL/GenBank/DDBJ whole genome shotgun (WGS) entry which is preliminary data.</text>
</comment>
<dbReference type="InterPro" id="IPR015421">
    <property type="entry name" value="PyrdxlP-dep_Trfase_major"/>
</dbReference>
<dbReference type="Gene3D" id="3.40.640.10">
    <property type="entry name" value="Type I PLP-dependent aspartate aminotransferase-like (Major domain)"/>
    <property type="match status" value="1"/>
</dbReference>
<dbReference type="EMBL" id="JNVC02000009">
    <property type="protein sequence ID" value="KEZ49666.1"/>
    <property type="molecule type" value="Genomic_DNA"/>
</dbReference>
<dbReference type="SUPFAM" id="SSF53383">
    <property type="entry name" value="PLP-dependent transferases"/>
    <property type="match status" value="1"/>
</dbReference>
<keyword evidence="5" id="KW-0456">Lyase</keyword>
<keyword evidence="9" id="KW-1185">Reference proteome</keyword>
<protein>
    <submittedName>
        <fullName evidence="8">Arginine decarboxylase</fullName>
    </submittedName>
</protein>
<comment type="similarity">
    <text evidence="2">Belongs to the Orn/Lys/Arg decarboxylase class-I family.</text>
</comment>
<dbReference type="OrthoDB" id="9815233at2"/>
<evidence type="ECO:0000313" key="8">
    <source>
        <dbReference type="EMBL" id="KEZ49666.1"/>
    </source>
</evidence>
<keyword evidence="4" id="KW-0663">Pyridoxal phosphate</keyword>
<reference evidence="8 9" key="1">
    <citation type="journal article" date="2005" name="Int. J. Syst. Evol. Microbiol.">
        <title>Bacillus cibi sp. nov., isolated from jeotgal, a traditional Korean fermented seafood.</title>
        <authorList>
            <person name="Yoon J.H."/>
            <person name="Lee C.H."/>
            <person name="Oh T.K."/>
        </authorList>
    </citation>
    <scope>NUCLEOTIDE SEQUENCE [LARGE SCALE GENOMIC DNA]</scope>
    <source>
        <strain evidence="8 9">DSM 16189</strain>
    </source>
</reference>
<organism evidence="8 9">
    <name type="scientific">Metabacillus indicus</name>
    <name type="common">Bacillus indicus</name>
    <dbReference type="NCBI Taxonomy" id="246786"/>
    <lineage>
        <taxon>Bacteria</taxon>
        <taxon>Bacillati</taxon>
        <taxon>Bacillota</taxon>
        <taxon>Bacilli</taxon>
        <taxon>Bacillales</taxon>
        <taxon>Bacillaceae</taxon>
        <taxon>Metabacillus</taxon>
    </lineage>
</organism>
<evidence type="ECO:0000256" key="2">
    <source>
        <dbReference type="ARBA" id="ARBA00010671"/>
    </source>
</evidence>
<feature type="domain" description="Orn/Lys/Arg decarboxylase C-terminal" evidence="7">
    <location>
        <begin position="396"/>
        <end position="452"/>
    </location>
</feature>
<evidence type="ECO:0000313" key="9">
    <source>
        <dbReference type="Proteomes" id="UP000028549"/>
    </source>
</evidence>
<dbReference type="Gene3D" id="3.90.105.10">
    <property type="entry name" value="Molybdopterin biosynthesis moea protein, domain 2"/>
    <property type="match status" value="1"/>
</dbReference>
<dbReference type="GO" id="GO:0016831">
    <property type="term" value="F:carboxy-lyase activity"/>
    <property type="evidence" value="ECO:0007669"/>
    <property type="project" value="UniProtKB-KW"/>
</dbReference>
<dbReference type="InterPro" id="IPR008286">
    <property type="entry name" value="Prn/Lys/Arg_de-COase_C"/>
</dbReference>
<evidence type="ECO:0000259" key="6">
    <source>
        <dbReference type="Pfam" id="PF01276"/>
    </source>
</evidence>
<dbReference type="InterPro" id="IPR000310">
    <property type="entry name" value="Orn/Lys/Arg_deCO2ase_major_dom"/>
</dbReference>
<dbReference type="RefSeq" id="WP_029566226.1">
    <property type="nucleotide sequence ID" value="NZ_JNVC02000009.1"/>
</dbReference>
<gene>
    <name evidence="8" type="ORF">GS18_0214640</name>
</gene>
<comment type="cofactor">
    <cofactor evidence="1">
        <name>pyridoxal 5'-phosphate</name>
        <dbReference type="ChEBI" id="CHEBI:597326"/>
    </cofactor>
</comment>
<sequence length="473" mass="51788">MAAPLYEALKKHELQNPVSFHVPGHKYGKVFPEEAGGDFSSVLRLDATEITGLDDLHDPSGPILEAQRLAAELYQADETYFLVNGSTSGNLAMIMACCEPGKPVLVQRNSHKSIIHAIRLSGAKPVFLSPRMDEAYGVPSYVEIETVSEAIRRYPGAKALILTNPNYYGITADLREAVELAHREGIPVLVDEAHGAHFVPGMPFPASSIEAGADAVVQSAHKTLPAMTMGSFLHVNGGLVDRERLSYYLSVFQSSSPSYPIMASLDLAREYMERLILSKEADAILRAVDVFKKNVEANKEVEIVTTTDKRAIIDPLKLTIRSAAGLSGFELQRRLEKQGVFTELADIQNVLLVLPLSSNQADSFPFTSDESGEGRIPEPFIYKEENQKISMLPLSYGELNGYSKEVASFEDAAGLLSGEAVIPYPPGIPLLMEGEVITEEHVRQIRTLMACKARFQGGQALKDGQLAVYIQKR</sequence>
<dbReference type="Proteomes" id="UP000028549">
    <property type="component" value="Unassembled WGS sequence"/>
</dbReference>
<feature type="domain" description="Orn/Lys/Arg decarboxylases family 1 pyridoxal-P attachment site" evidence="6">
    <location>
        <begin position="4"/>
        <end position="309"/>
    </location>
</feature>